<feature type="compositionally biased region" description="Low complexity" evidence="1">
    <location>
        <begin position="120"/>
        <end position="132"/>
    </location>
</feature>
<gene>
    <name evidence="2" type="ORF">AVDCRST_MAG34-2550</name>
</gene>
<accession>A0A6J4MMB4</accession>
<feature type="region of interest" description="Disordered" evidence="1">
    <location>
        <begin position="204"/>
        <end position="242"/>
    </location>
</feature>
<evidence type="ECO:0000313" key="2">
    <source>
        <dbReference type="EMBL" id="CAA9361915.1"/>
    </source>
</evidence>
<reference evidence="2" key="1">
    <citation type="submission" date="2020-02" db="EMBL/GenBank/DDBJ databases">
        <authorList>
            <person name="Meier V. D."/>
        </authorList>
    </citation>
    <scope>NUCLEOTIDE SEQUENCE</scope>
    <source>
        <strain evidence="2">AVDCRST_MAG34</strain>
    </source>
</reference>
<protein>
    <submittedName>
        <fullName evidence="2">Uncharacterized protein</fullName>
    </submittedName>
</protein>
<feature type="non-terminal residue" evidence="2">
    <location>
        <position position="242"/>
    </location>
</feature>
<feature type="compositionally biased region" description="Polar residues" evidence="1">
    <location>
        <begin position="233"/>
        <end position="242"/>
    </location>
</feature>
<evidence type="ECO:0000256" key="1">
    <source>
        <dbReference type="SAM" id="MobiDB-lite"/>
    </source>
</evidence>
<dbReference type="AlphaFoldDB" id="A0A6J4MMB4"/>
<dbReference type="EMBL" id="CADCUI010000067">
    <property type="protein sequence ID" value="CAA9361915.1"/>
    <property type="molecule type" value="Genomic_DNA"/>
</dbReference>
<proteinExistence type="predicted"/>
<feature type="non-terminal residue" evidence="2">
    <location>
        <position position="1"/>
    </location>
</feature>
<organism evidence="2">
    <name type="scientific">uncultured Nocardioidaceae bacterium</name>
    <dbReference type="NCBI Taxonomy" id="253824"/>
    <lineage>
        <taxon>Bacteria</taxon>
        <taxon>Bacillati</taxon>
        <taxon>Actinomycetota</taxon>
        <taxon>Actinomycetes</taxon>
        <taxon>Propionibacteriales</taxon>
        <taxon>Nocardioidaceae</taxon>
        <taxon>environmental samples</taxon>
    </lineage>
</organism>
<name>A0A6J4MMB4_9ACTN</name>
<sequence>DCTRRDVRMELSALGRRPLPSGHAAVPAAAGLHRRVRYRRAQRQLLPLAGAALVRELATAAARRVPDVGEGAARPDPWEAAARARGLGGPDRGRVARARRAQGGAARPARADPRARRRPAGLLPQPAAALDPGRGRAAPSELAPRRRLRHPRAPPGGVLRDERRPAAVHPPGHRPGRVRAAARTQPRPPVRRLLHRRRPAVVGRPVTGVGTRGPRGLRLLQQRRGGPCRAQRPDTSCPSRRM</sequence>
<feature type="compositionally biased region" description="Low complexity" evidence="1">
    <location>
        <begin position="204"/>
        <end position="227"/>
    </location>
</feature>
<feature type="region of interest" description="Disordered" evidence="1">
    <location>
        <begin position="66"/>
        <end position="187"/>
    </location>
</feature>